<dbReference type="Pfam" id="PF00067">
    <property type="entry name" value="p450"/>
    <property type="match status" value="1"/>
</dbReference>
<keyword evidence="9" id="KW-0472">Membrane</keyword>
<dbReference type="PANTHER" id="PTHR24305:SF166">
    <property type="entry name" value="CYTOCHROME P450 12A4, MITOCHONDRIAL-RELATED"/>
    <property type="match status" value="1"/>
</dbReference>
<dbReference type="Proteomes" id="UP000327118">
    <property type="component" value="Unassembled WGS sequence"/>
</dbReference>
<protein>
    <submittedName>
        <fullName evidence="10">Cytochrome P450</fullName>
    </submittedName>
</protein>
<evidence type="ECO:0000313" key="10">
    <source>
        <dbReference type="EMBL" id="KAE8353462.1"/>
    </source>
</evidence>
<keyword evidence="9" id="KW-0812">Transmembrane</keyword>
<dbReference type="GO" id="GO:0004497">
    <property type="term" value="F:monooxygenase activity"/>
    <property type="evidence" value="ECO:0007669"/>
    <property type="project" value="UniProtKB-KW"/>
</dbReference>
<comment type="cofactor">
    <cofactor evidence="1 7">
        <name>heme</name>
        <dbReference type="ChEBI" id="CHEBI:30413"/>
    </cofactor>
</comment>
<dbReference type="AlphaFoldDB" id="A0A5N6Z723"/>
<keyword evidence="6 8" id="KW-0503">Monooxygenase</keyword>
<keyword evidence="9" id="KW-1133">Transmembrane helix</keyword>
<dbReference type="Gene3D" id="1.10.630.10">
    <property type="entry name" value="Cytochrome P450"/>
    <property type="match status" value="1"/>
</dbReference>
<dbReference type="GO" id="GO:0005506">
    <property type="term" value="F:iron ion binding"/>
    <property type="evidence" value="ECO:0007669"/>
    <property type="project" value="InterPro"/>
</dbReference>
<evidence type="ECO:0000256" key="7">
    <source>
        <dbReference type="PIRSR" id="PIRSR602401-1"/>
    </source>
</evidence>
<dbReference type="InterPro" id="IPR002401">
    <property type="entry name" value="Cyt_P450_E_grp-I"/>
</dbReference>
<dbReference type="GO" id="GO:0016705">
    <property type="term" value="F:oxidoreductase activity, acting on paired donors, with incorporation or reduction of molecular oxygen"/>
    <property type="evidence" value="ECO:0007669"/>
    <property type="project" value="InterPro"/>
</dbReference>
<dbReference type="PROSITE" id="PS00086">
    <property type="entry name" value="CYTOCHROME_P450"/>
    <property type="match status" value="1"/>
</dbReference>
<reference evidence="11" key="1">
    <citation type="submission" date="2019-04" db="EMBL/GenBank/DDBJ databases">
        <title>Friends and foes A comparative genomics studyof 23 Aspergillus species from section Flavi.</title>
        <authorList>
            <consortium name="DOE Joint Genome Institute"/>
            <person name="Kjaerbolling I."/>
            <person name="Vesth T."/>
            <person name="Frisvad J.C."/>
            <person name="Nybo J.L."/>
            <person name="Theobald S."/>
            <person name="Kildgaard S."/>
            <person name="Isbrandt T."/>
            <person name="Kuo A."/>
            <person name="Sato A."/>
            <person name="Lyhne E.K."/>
            <person name="Kogle M.E."/>
            <person name="Wiebenga A."/>
            <person name="Kun R.S."/>
            <person name="Lubbers R.J."/>
            <person name="Makela M.R."/>
            <person name="Barry K."/>
            <person name="Chovatia M."/>
            <person name="Clum A."/>
            <person name="Daum C."/>
            <person name="Haridas S."/>
            <person name="He G."/>
            <person name="LaButti K."/>
            <person name="Lipzen A."/>
            <person name="Mondo S."/>
            <person name="Riley R."/>
            <person name="Salamov A."/>
            <person name="Simmons B.A."/>
            <person name="Magnuson J.K."/>
            <person name="Henrissat B."/>
            <person name="Mortensen U.H."/>
            <person name="Larsen T.O."/>
            <person name="Devries R.P."/>
            <person name="Grigoriev I.V."/>
            <person name="Machida M."/>
            <person name="Baker S.E."/>
            <person name="Andersen M.R."/>
        </authorList>
    </citation>
    <scope>NUCLEOTIDE SEQUENCE [LARGE SCALE GENOMIC DNA]</scope>
    <source>
        <strain evidence="11">CBS 553.77</strain>
    </source>
</reference>
<dbReference type="EMBL" id="ML739097">
    <property type="protein sequence ID" value="KAE8353462.1"/>
    <property type="molecule type" value="Genomic_DNA"/>
</dbReference>
<gene>
    <name evidence="10" type="ORF">BDV28DRAFT_107141</name>
</gene>
<keyword evidence="3 7" id="KW-0479">Metal-binding</keyword>
<keyword evidence="7 8" id="KW-0349">Heme</keyword>
<dbReference type="PANTHER" id="PTHR24305">
    <property type="entry name" value="CYTOCHROME P450"/>
    <property type="match status" value="1"/>
</dbReference>
<dbReference type="InterPro" id="IPR050121">
    <property type="entry name" value="Cytochrome_P450_monoxygenase"/>
</dbReference>
<dbReference type="OrthoDB" id="1470350at2759"/>
<accession>A0A5N6Z723</accession>
<comment type="similarity">
    <text evidence="2 8">Belongs to the cytochrome P450 family.</text>
</comment>
<dbReference type="InterPro" id="IPR001128">
    <property type="entry name" value="Cyt_P450"/>
</dbReference>
<keyword evidence="11" id="KW-1185">Reference proteome</keyword>
<evidence type="ECO:0000256" key="2">
    <source>
        <dbReference type="ARBA" id="ARBA00010617"/>
    </source>
</evidence>
<evidence type="ECO:0000256" key="1">
    <source>
        <dbReference type="ARBA" id="ARBA00001971"/>
    </source>
</evidence>
<name>A0A5N6Z723_9EURO</name>
<dbReference type="SUPFAM" id="SSF48264">
    <property type="entry name" value="Cytochrome P450"/>
    <property type="match status" value="1"/>
</dbReference>
<dbReference type="PRINTS" id="PR00385">
    <property type="entry name" value="P450"/>
</dbReference>
<evidence type="ECO:0000256" key="9">
    <source>
        <dbReference type="SAM" id="Phobius"/>
    </source>
</evidence>
<evidence type="ECO:0000256" key="5">
    <source>
        <dbReference type="ARBA" id="ARBA00023004"/>
    </source>
</evidence>
<evidence type="ECO:0000256" key="4">
    <source>
        <dbReference type="ARBA" id="ARBA00023002"/>
    </source>
</evidence>
<organism evidence="10 11">
    <name type="scientific">Aspergillus coremiiformis</name>
    <dbReference type="NCBI Taxonomy" id="138285"/>
    <lineage>
        <taxon>Eukaryota</taxon>
        <taxon>Fungi</taxon>
        <taxon>Dikarya</taxon>
        <taxon>Ascomycota</taxon>
        <taxon>Pezizomycotina</taxon>
        <taxon>Eurotiomycetes</taxon>
        <taxon>Eurotiomycetidae</taxon>
        <taxon>Eurotiales</taxon>
        <taxon>Aspergillaceae</taxon>
        <taxon>Aspergillus</taxon>
        <taxon>Aspergillus subgen. Circumdati</taxon>
    </lineage>
</organism>
<evidence type="ECO:0000256" key="6">
    <source>
        <dbReference type="ARBA" id="ARBA00023033"/>
    </source>
</evidence>
<feature type="binding site" description="axial binding residue" evidence="7">
    <location>
        <position position="451"/>
    </location>
    <ligand>
        <name>heme</name>
        <dbReference type="ChEBI" id="CHEBI:30413"/>
    </ligand>
    <ligandPart>
        <name>Fe</name>
        <dbReference type="ChEBI" id="CHEBI:18248"/>
    </ligandPart>
</feature>
<evidence type="ECO:0000256" key="3">
    <source>
        <dbReference type="ARBA" id="ARBA00022723"/>
    </source>
</evidence>
<sequence length="537" mass="61749">MTTILLFIFLIAAPLIYYYLIFPVVISPLSKLPNAHFTSRFSNIWIRWQRYRNRENRVIHQTHKDHGPIVRMGPTEVSVNCPAALKVVYSDACDRDEWYGRVFAHYGVRNMFSYSQRQRHAVRKRIVAPVYRKSTLQSSSDVMTILQVLVEERLLPILDAGAQSRHPINVLVLSLSFAMDYIYAYFFGLDCVPDLLRNPTVREEWLAAHAQEKRYGIWNTEFPALARVLRRLGIKFIPDAMVESAKKVSQLCLDLMDRNPGRDLPTKPKSNPVVYNHLAERFLERENGRLTLASELMDYLLAGTETSGWSLTYLMHELSQNPEIQNELRLELRAVPQLLPDSSLSSSIDKNTLQRLDTLPILDGVVLETLRRHPAAPGSQPRVTLSATSVLGYPIPPNTRIGAQAYSLHRNEDVFPHAETWDPYRWVYASSTKRAEMMQWWWVFGSGGRMCVGKWFALLELKMVLARIYSNYRTWVVGMYAWDVFDLGYSSLMDLLKSELLIQAEYGFPSPETRVQRGSFKLQGSTSVILRKSVARI</sequence>
<evidence type="ECO:0000256" key="8">
    <source>
        <dbReference type="RuleBase" id="RU000461"/>
    </source>
</evidence>
<dbReference type="InterPro" id="IPR036396">
    <property type="entry name" value="Cyt_P450_sf"/>
</dbReference>
<feature type="transmembrane region" description="Helical" evidence="9">
    <location>
        <begin position="6"/>
        <end position="26"/>
    </location>
</feature>
<keyword evidence="5 7" id="KW-0408">Iron</keyword>
<dbReference type="GO" id="GO:0020037">
    <property type="term" value="F:heme binding"/>
    <property type="evidence" value="ECO:0007669"/>
    <property type="project" value="InterPro"/>
</dbReference>
<dbReference type="PRINTS" id="PR00463">
    <property type="entry name" value="EP450I"/>
</dbReference>
<dbReference type="InterPro" id="IPR017972">
    <property type="entry name" value="Cyt_P450_CS"/>
</dbReference>
<proteinExistence type="inferred from homology"/>
<keyword evidence="4 8" id="KW-0560">Oxidoreductase</keyword>
<evidence type="ECO:0000313" key="11">
    <source>
        <dbReference type="Proteomes" id="UP000327118"/>
    </source>
</evidence>